<feature type="domain" description="Swt1-like HEPN" evidence="1">
    <location>
        <begin position="547"/>
        <end position="655"/>
    </location>
</feature>
<comment type="caution">
    <text evidence="2">The sequence shown here is derived from an EMBL/GenBank/DDBJ whole genome shotgun (WGS) entry which is preliminary data.</text>
</comment>
<evidence type="ECO:0000313" key="3">
    <source>
        <dbReference type="Proteomes" id="UP001230268"/>
    </source>
</evidence>
<keyword evidence="3" id="KW-1185">Reference proteome</keyword>
<reference evidence="2" key="1">
    <citation type="submission" date="2023-08" db="EMBL/GenBank/DDBJ databases">
        <title>Draft sequence of the Babesia gibsoni genome.</title>
        <authorList>
            <person name="Yamagishi J.Y."/>
            <person name="Xuan X.X."/>
        </authorList>
    </citation>
    <scope>NUCLEOTIDE SEQUENCE</scope>
    <source>
        <strain evidence="2">Azabu</strain>
    </source>
</reference>
<dbReference type="Gene3D" id="2.60.270.50">
    <property type="match status" value="2"/>
</dbReference>
<dbReference type="EMBL" id="JAVEPI010000001">
    <property type="protein sequence ID" value="KAK1445163.1"/>
    <property type="molecule type" value="Genomic_DNA"/>
</dbReference>
<gene>
    <name evidence="2" type="ORF">BgAZ_110690</name>
</gene>
<dbReference type="Pfam" id="PF18731">
    <property type="entry name" value="HEPN_Swt1"/>
    <property type="match status" value="1"/>
</dbReference>
<dbReference type="Proteomes" id="UP001230268">
    <property type="component" value="Unassembled WGS sequence"/>
</dbReference>
<dbReference type="InterPro" id="IPR041650">
    <property type="entry name" value="HEPN_Swt1"/>
</dbReference>
<dbReference type="AlphaFoldDB" id="A0AAD8PGP3"/>
<accession>A0AAD8PGP3</accession>
<name>A0AAD8PGP3_BABGI</name>
<evidence type="ECO:0000313" key="2">
    <source>
        <dbReference type="EMBL" id="KAK1445163.1"/>
    </source>
</evidence>
<evidence type="ECO:0000259" key="1">
    <source>
        <dbReference type="Pfam" id="PF18731"/>
    </source>
</evidence>
<proteinExistence type="predicted"/>
<organism evidence="2 3">
    <name type="scientific">Babesia gibsoni</name>
    <dbReference type="NCBI Taxonomy" id="33632"/>
    <lineage>
        <taxon>Eukaryota</taxon>
        <taxon>Sar</taxon>
        <taxon>Alveolata</taxon>
        <taxon>Apicomplexa</taxon>
        <taxon>Aconoidasida</taxon>
        <taxon>Piroplasmida</taxon>
        <taxon>Babesiidae</taxon>
        <taxon>Babesia</taxon>
    </lineage>
</organism>
<sequence>MSSRLFDVRLHNETSIVLHRHSHSVKHGTWRSWLPERIPASSDVGFSCSFTRTFNGVCFCLNYGAVLNRVRYLLQIQLERNGSDESISAVFVPEAQVESAINGRAISIDNTCPVIFKVHHERIDCEKTDRSKKSFRVRVQETADGNLYIKGLKECMEQLIAGNPSASSRYAPAGGLEAYRIYESLPDDFTWSTSTSTWISRLRKSTRSVLIRIVNYTGKQLKLIHGHGATFIDEGQWAEYPSEDIPHLCGTEFGIRSTSYFGGTGGQCVYSVLGESGTLTFSWDQPSMGSIHAYGTHSKGEYSIAKHIESMNEATILFHIYGMTSPFIDLWAAKAISPGASEKALDLTTLERDANGDHVFERITTSVALNSNHIGTGAYGVVNVLPLLLKYCEVVSDRESSSRNDSPAASEPDEYHYQGGTIGEELHLKNPRTFFNACIIGKRRDYDGKVSENHLLYLEWGIGNARFSKIFMPDERILIRGNIPGGIENKKILFYSYLMIFRFDRPEVTCSLIDTSCAIQSSRESRTRPFLKTLTQSDLLEYVMMIFHALCEGLQPFVVKPMVKKYGNGWVDKVKIPVGNVWKSEDHVRIDVEGMVYLITAYWIELFEELMEGDSTTLHTIQTAAIYWANQELYRFDSAYVWDMLEATKQLLHRIKAENAIKHIEFISHKLLLFLQRILSEKESTVDSLIRNISRGTGQDFGGKNGFIQEVNRVLSDIGYMLVRTSLNGTGYYSLKDLDCSLAMLNNQGLSEYLSSQDKQKATSTDGSAETQNYSKFVDTRFTFPEVLVFFEVPLQISRSTGDYGDTVTWSKICSKHQINGTANQDNLAERFTAEKWLKTDESYQYIVPGARFYFEFYEQYDLSEHPDCVYCTGKIIYSARRCTICGGDAHEECSKRGPDGDYTCKICLSGNRETTEDGSQQL</sequence>
<protein>
    <recommendedName>
        <fullName evidence="1">Swt1-like HEPN domain-containing protein</fullName>
    </recommendedName>
</protein>